<dbReference type="CDD" id="cd07363">
    <property type="entry name" value="45_DOPA_Dioxygenase"/>
    <property type="match status" value="1"/>
</dbReference>
<dbReference type="AlphaFoldDB" id="A0A813TYE1"/>
<evidence type="ECO:0000256" key="5">
    <source>
        <dbReference type="ARBA" id="ARBA00023002"/>
    </source>
</evidence>
<gene>
    <name evidence="7" type="ORF">OXX778_LOCUS7204</name>
</gene>
<dbReference type="InterPro" id="IPR014436">
    <property type="entry name" value="Extradiol_dOase_DODA"/>
</dbReference>
<evidence type="ECO:0000256" key="1">
    <source>
        <dbReference type="ARBA" id="ARBA00001947"/>
    </source>
</evidence>
<dbReference type="PIRSF" id="PIRSF006157">
    <property type="entry name" value="Doxgns_DODA"/>
    <property type="match status" value="1"/>
</dbReference>
<dbReference type="EMBL" id="CAJNOC010000906">
    <property type="protein sequence ID" value="CAF0815778.1"/>
    <property type="molecule type" value="Genomic_DNA"/>
</dbReference>
<dbReference type="GO" id="GO:0008270">
    <property type="term" value="F:zinc ion binding"/>
    <property type="evidence" value="ECO:0007669"/>
    <property type="project" value="InterPro"/>
</dbReference>
<dbReference type="OrthoDB" id="7396853at2759"/>
<evidence type="ECO:0000256" key="2">
    <source>
        <dbReference type="ARBA" id="ARBA00007581"/>
    </source>
</evidence>
<evidence type="ECO:0000256" key="4">
    <source>
        <dbReference type="ARBA" id="ARBA00022833"/>
    </source>
</evidence>
<comment type="caution">
    <text evidence="7">The sequence shown here is derived from an EMBL/GenBank/DDBJ whole genome shotgun (WGS) entry which is preliminary data.</text>
</comment>
<organism evidence="7 8">
    <name type="scientific">Brachionus calyciflorus</name>
    <dbReference type="NCBI Taxonomy" id="104777"/>
    <lineage>
        <taxon>Eukaryota</taxon>
        <taxon>Metazoa</taxon>
        <taxon>Spiralia</taxon>
        <taxon>Gnathifera</taxon>
        <taxon>Rotifera</taxon>
        <taxon>Eurotatoria</taxon>
        <taxon>Monogononta</taxon>
        <taxon>Pseudotrocha</taxon>
        <taxon>Ploima</taxon>
        <taxon>Brachionidae</taxon>
        <taxon>Brachionus</taxon>
    </lineage>
</organism>
<comment type="similarity">
    <text evidence="2">Belongs to the DODA-type extradiol aromatic ring-opening dioxygenase family.</text>
</comment>
<dbReference type="PANTHER" id="PTHR30096:SF0">
    <property type="entry name" value="4,5-DOPA DIOXYGENASE EXTRADIOL-LIKE PROTEIN"/>
    <property type="match status" value="1"/>
</dbReference>
<dbReference type="GO" id="GO:0008198">
    <property type="term" value="F:ferrous iron binding"/>
    <property type="evidence" value="ECO:0007669"/>
    <property type="project" value="InterPro"/>
</dbReference>
<keyword evidence="3" id="KW-0479">Metal-binding</keyword>
<comment type="cofactor">
    <cofactor evidence="1">
        <name>Zn(2+)</name>
        <dbReference type="ChEBI" id="CHEBI:29105"/>
    </cofactor>
</comment>
<dbReference type="Gene3D" id="3.40.830.10">
    <property type="entry name" value="LigB-like"/>
    <property type="match status" value="1"/>
</dbReference>
<keyword evidence="5" id="KW-0560">Oxidoreductase</keyword>
<evidence type="ECO:0000313" key="7">
    <source>
        <dbReference type="EMBL" id="CAF0815778.1"/>
    </source>
</evidence>
<name>A0A813TYE1_9BILA</name>
<dbReference type="SUPFAM" id="SSF53213">
    <property type="entry name" value="LigB-like"/>
    <property type="match status" value="1"/>
</dbReference>
<proteinExistence type="inferred from homology"/>
<keyword evidence="8" id="KW-1185">Reference proteome</keyword>
<feature type="domain" description="Extradiol ring-cleavage dioxygenase class III enzyme subunit B" evidence="6">
    <location>
        <begin position="19"/>
        <end position="171"/>
    </location>
</feature>
<dbReference type="Pfam" id="PF02900">
    <property type="entry name" value="LigB"/>
    <property type="match status" value="1"/>
</dbReference>
<protein>
    <recommendedName>
        <fullName evidence="6">Extradiol ring-cleavage dioxygenase class III enzyme subunit B domain-containing protein</fullName>
    </recommendedName>
</protein>
<sequence length="232" mass="26218">MRMPAIFFGHGSPMNAIETNNFTESWIDVVQKFPKPKAILAISAHWETIGTCLTSNKIQRTIHDFGGFPRELFEVEYNPEGSESLVKRVQELIPSAKADSSWGLDHGTWSILKHIYPKSDVPTIQLSIDRKISPQEHYNLAKKLNILRDEGVLIIGSGNIVHNLREIIWSDNAKPHSWALQFNEAIKSAILSKDHEKSQQQSSDKVNLFADEYCNGSLSMTSVFINEKQSDL</sequence>
<dbReference type="PANTHER" id="PTHR30096">
    <property type="entry name" value="4,5-DOPA DIOXYGENASE EXTRADIOL-LIKE PROTEIN"/>
    <property type="match status" value="1"/>
</dbReference>
<dbReference type="Proteomes" id="UP000663879">
    <property type="component" value="Unassembled WGS sequence"/>
</dbReference>
<keyword evidence="4" id="KW-0862">Zinc</keyword>
<evidence type="ECO:0000259" key="6">
    <source>
        <dbReference type="Pfam" id="PF02900"/>
    </source>
</evidence>
<accession>A0A813TYE1</accession>
<evidence type="ECO:0000256" key="3">
    <source>
        <dbReference type="ARBA" id="ARBA00022723"/>
    </source>
</evidence>
<dbReference type="NCBIfam" id="NF007914">
    <property type="entry name" value="PRK10628.1"/>
    <property type="match status" value="1"/>
</dbReference>
<dbReference type="InterPro" id="IPR004183">
    <property type="entry name" value="Xdiol_dOase_suB"/>
</dbReference>
<dbReference type="GO" id="GO:0016702">
    <property type="term" value="F:oxidoreductase activity, acting on single donors with incorporation of molecular oxygen, incorporation of two atoms of oxygen"/>
    <property type="evidence" value="ECO:0007669"/>
    <property type="project" value="UniProtKB-ARBA"/>
</dbReference>
<evidence type="ECO:0000313" key="8">
    <source>
        <dbReference type="Proteomes" id="UP000663879"/>
    </source>
</evidence>
<reference evidence="7" key="1">
    <citation type="submission" date="2021-02" db="EMBL/GenBank/DDBJ databases">
        <authorList>
            <person name="Nowell W R."/>
        </authorList>
    </citation>
    <scope>NUCLEOTIDE SEQUENCE</scope>
    <source>
        <strain evidence="7">Ploen Becks lab</strain>
    </source>
</reference>